<evidence type="ECO:0000256" key="2">
    <source>
        <dbReference type="ARBA" id="ARBA00022679"/>
    </source>
</evidence>
<dbReference type="InterPro" id="IPR002504">
    <property type="entry name" value="NADK"/>
</dbReference>
<dbReference type="PANTHER" id="PTHR20275">
    <property type="entry name" value="NAD KINASE"/>
    <property type="match status" value="1"/>
</dbReference>
<keyword evidence="2" id="KW-0808">Transferase</keyword>
<proteinExistence type="inferred from homology"/>
<dbReference type="AlphaFoldDB" id="A0AAV5QRY6"/>
<dbReference type="GeneID" id="90075650"/>
<dbReference type="GO" id="GO:0006741">
    <property type="term" value="P:NADP+ biosynthetic process"/>
    <property type="evidence" value="ECO:0007669"/>
    <property type="project" value="InterPro"/>
</dbReference>
<keyword evidence="9" id="KW-1185">Reference proteome</keyword>
<dbReference type="PANTHER" id="PTHR20275:SF26">
    <property type="entry name" value="NADH KINASE POS5, MITOCHONDRIAL"/>
    <property type="match status" value="1"/>
</dbReference>
<evidence type="ECO:0000256" key="7">
    <source>
        <dbReference type="ARBA" id="ARBA00023027"/>
    </source>
</evidence>
<accession>A0AAV5QRY6</accession>
<dbReference type="HAMAP" id="MF_00361">
    <property type="entry name" value="NAD_kinase"/>
    <property type="match status" value="1"/>
</dbReference>
<protein>
    <submittedName>
        <fullName evidence="8">NADH kinase</fullName>
    </submittedName>
</protein>
<evidence type="ECO:0000256" key="1">
    <source>
        <dbReference type="ARBA" id="ARBA00010995"/>
    </source>
</evidence>
<dbReference type="GO" id="GO:0019674">
    <property type="term" value="P:NAD+ metabolic process"/>
    <property type="evidence" value="ECO:0007669"/>
    <property type="project" value="InterPro"/>
</dbReference>
<dbReference type="GO" id="GO:0005524">
    <property type="term" value="F:ATP binding"/>
    <property type="evidence" value="ECO:0007669"/>
    <property type="project" value="UniProtKB-KW"/>
</dbReference>
<dbReference type="Gene3D" id="2.60.200.30">
    <property type="entry name" value="Probable inorganic polyphosphate/atp-NAD kinase, domain 2"/>
    <property type="match status" value="1"/>
</dbReference>
<evidence type="ECO:0000256" key="6">
    <source>
        <dbReference type="ARBA" id="ARBA00022857"/>
    </source>
</evidence>
<dbReference type="Pfam" id="PF01513">
    <property type="entry name" value="NAD_kinase"/>
    <property type="match status" value="1"/>
</dbReference>
<dbReference type="Gene3D" id="3.40.50.10330">
    <property type="entry name" value="Probable inorganic polyphosphate/atp-NAD kinase, domain 1"/>
    <property type="match status" value="1"/>
</dbReference>
<dbReference type="SUPFAM" id="SSF111331">
    <property type="entry name" value="NAD kinase/diacylglycerol kinase-like"/>
    <property type="match status" value="1"/>
</dbReference>
<dbReference type="RefSeq" id="XP_064854671.1">
    <property type="nucleotide sequence ID" value="XM_064998599.1"/>
</dbReference>
<name>A0AAV5QRY6_9ASCO</name>
<comment type="similarity">
    <text evidence="1">Belongs to the NAD kinase family.</text>
</comment>
<keyword evidence="3" id="KW-0547">Nucleotide-binding</keyword>
<comment type="caution">
    <text evidence="8">The sequence shown here is derived from an EMBL/GenBank/DDBJ whole genome shotgun (WGS) entry which is preliminary data.</text>
</comment>
<evidence type="ECO:0000256" key="4">
    <source>
        <dbReference type="ARBA" id="ARBA00022777"/>
    </source>
</evidence>
<evidence type="ECO:0000313" key="8">
    <source>
        <dbReference type="EMBL" id="GMM37675.1"/>
    </source>
</evidence>
<sequence>MRKLIKTGVQPSLRCCYPLCGRKSYAASVQSTRRYLHYGQPTTPVRMNRQEYSLLKIPHQQRRAYTFDVSQLPLTQDDITISNCSELPDRVYPRYESVSNSKLKRLIWPTISSTCPSNSGPVGGLGLATSSLRNVFVMKKPYNHEVTVAMNKFIKHLATTYPHLNIILTEKVVEEILDNKIQKSQNDSRGATEKKPITLFTGSFDEIVDKADLLVTLGGDGTILKSTSLFAGNLVPPVLSFSLGTLGFLLPYDFSNFKDAFAKVYSSNAKVLQRSRLECHILKKPQGSNTGKGTIAPDPSETITYSKMDDGTCTAKVHAMNDIILHRGSTPHLATLDVYVDGQFLTRATGDGLVISSPTGSTAYSLSAGGSIVHPLVKCILLTPICPRSLSFRPLIVPSTSHIKIKIQRRNNKFKDPCSKNGKNPVDEKQKAAESAAVLANQVSFARLSIDGSSHVSNLAIDDEIHIVNEIGTIFIPGSNMPDYIISGAKGGSTNMEKQILRKLQGGTAYGGITSGTIIENEHKGIHCVARSENDWTSGINELLGFNSRFKETRERVNLDLEDDDL</sequence>
<keyword evidence="6" id="KW-0521">NADP</keyword>
<dbReference type="InterPro" id="IPR017437">
    <property type="entry name" value="ATP-NAD_kinase_PpnK-typ_C"/>
</dbReference>
<dbReference type="InterPro" id="IPR017438">
    <property type="entry name" value="ATP-NAD_kinase_N"/>
</dbReference>
<keyword evidence="5" id="KW-0067">ATP-binding</keyword>
<gene>
    <name evidence="8" type="ORF">DASC09_050000</name>
</gene>
<dbReference type="GO" id="GO:0003951">
    <property type="term" value="F:NAD+ kinase activity"/>
    <property type="evidence" value="ECO:0007669"/>
    <property type="project" value="InterPro"/>
</dbReference>
<dbReference type="Pfam" id="PF20143">
    <property type="entry name" value="NAD_kinase_C"/>
    <property type="match status" value="1"/>
</dbReference>
<reference evidence="8 9" key="1">
    <citation type="journal article" date="2023" name="Elife">
        <title>Identification of key yeast species and microbe-microbe interactions impacting larval growth of Drosophila in the wild.</title>
        <authorList>
            <person name="Mure A."/>
            <person name="Sugiura Y."/>
            <person name="Maeda R."/>
            <person name="Honda K."/>
            <person name="Sakurai N."/>
            <person name="Takahashi Y."/>
            <person name="Watada M."/>
            <person name="Katoh T."/>
            <person name="Gotoh A."/>
            <person name="Gotoh Y."/>
            <person name="Taniguchi I."/>
            <person name="Nakamura K."/>
            <person name="Hayashi T."/>
            <person name="Katayama T."/>
            <person name="Uemura T."/>
            <person name="Hattori Y."/>
        </authorList>
    </citation>
    <scope>NUCLEOTIDE SEQUENCE [LARGE SCALE GENOMIC DNA]</scope>
    <source>
        <strain evidence="8 9">SC-9</strain>
    </source>
</reference>
<evidence type="ECO:0000256" key="3">
    <source>
        <dbReference type="ARBA" id="ARBA00022741"/>
    </source>
</evidence>
<evidence type="ECO:0000313" key="9">
    <source>
        <dbReference type="Proteomes" id="UP001360560"/>
    </source>
</evidence>
<evidence type="ECO:0000256" key="5">
    <source>
        <dbReference type="ARBA" id="ARBA00022840"/>
    </source>
</evidence>
<dbReference type="InterPro" id="IPR016064">
    <property type="entry name" value="NAD/diacylglycerol_kinase_sf"/>
</dbReference>
<dbReference type="FunFam" id="2.60.200.30:FF:000009">
    <property type="entry name" value="Poly(P)/ATP NAD kinase"/>
    <property type="match status" value="1"/>
</dbReference>
<keyword evidence="7" id="KW-0520">NAD</keyword>
<dbReference type="Proteomes" id="UP001360560">
    <property type="component" value="Unassembled WGS sequence"/>
</dbReference>
<keyword evidence="4 8" id="KW-0418">Kinase</keyword>
<organism evidence="8 9">
    <name type="scientific">Saccharomycopsis crataegensis</name>
    <dbReference type="NCBI Taxonomy" id="43959"/>
    <lineage>
        <taxon>Eukaryota</taxon>
        <taxon>Fungi</taxon>
        <taxon>Dikarya</taxon>
        <taxon>Ascomycota</taxon>
        <taxon>Saccharomycotina</taxon>
        <taxon>Saccharomycetes</taxon>
        <taxon>Saccharomycopsidaceae</taxon>
        <taxon>Saccharomycopsis</taxon>
    </lineage>
</organism>
<dbReference type="EMBL" id="BTFZ01000012">
    <property type="protein sequence ID" value="GMM37675.1"/>
    <property type="molecule type" value="Genomic_DNA"/>
</dbReference>